<dbReference type="GO" id="GO:0051015">
    <property type="term" value="F:actin filament binding"/>
    <property type="evidence" value="ECO:0007669"/>
    <property type="project" value="TreeGrafter"/>
</dbReference>
<dbReference type="SUPFAM" id="SSF52540">
    <property type="entry name" value="P-loop containing nucleoside triphosphate hydrolases"/>
    <property type="match status" value="1"/>
</dbReference>
<dbReference type="GO" id="GO:0007015">
    <property type="term" value="P:actin filament organization"/>
    <property type="evidence" value="ECO:0007669"/>
    <property type="project" value="TreeGrafter"/>
</dbReference>
<dbReference type="InterPro" id="IPR027417">
    <property type="entry name" value="P-loop_NTPase"/>
</dbReference>
<keyword evidence="1" id="KW-0547">Nucleotide-binding</keyword>
<evidence type="ECO:0000256" key="2">
    <source>
        <dbReference type="ARBA" id="ARBA00022840"/>
    </source>
</evidence>
<feature type="domain" description="Myosin motor" evidence="6">
    <location>
        <begin position="1"/>
        <end position="310"/>
    </location>
</feature>
<feature type="compositionally biased region" description="Polar residues" evidence="5">
    <location>
        <begin position="17"/>
        <end position="26"/>
    </location>
</feature>
<gene>
    <name evidence="7" type="ORF">EG68_07557</name>
</gene>
<dbReference type="OrthoDB" id="6108017at2759"/>
<dbReference type="InterPro" id="IPR001609">
    <property type="entry name" value="Myosin_head_motor_dom-like"/>
</dbReference>
<feature type="region of interest" description="Disordered" evidence="5">
    <location>
        <begin position="1"/>
        <end position="30"/>
    </location>
</feature>
<evidence type="ECO:0000256" key="3">
    <source>
        <dbReference type="ARBA" id="ARBA00023203"/>
    </source>
</evidence>
<dbReference type="Pfam" id="PF00063">
    <property type="entry name" value="Myosin_head"/>
    <property type="match status" value="1"/>
</dbReference>
<evidence type="ECO:0000256" key="4">
    <source>
        <dbReference type="PROSITE-ProRule" id="PRU00782"/>
    </source>
</evidence>
<feature type="non-terminal residue" evidence="7">
    <location>
        <position position="1"/>
    </location>
</feature>
<dbReference type="GO" id="GO:0005737">
    <property type="term" value="C:cytoplasm"/>
    <property type="evidence" value="ECO:0007669"/>
    <property type="project" value="TreeGrafter"/>
</dbReference>
<keyword evidence="8" id="KW-1185">Reference proteome</keyword>
<keyword evidence="4" id="KW-0505">Motor protein</keyword>
<dbReference type="PANTHER" id="PTHR13140">
    <property type="entry name" value="MYOSIN"/>
    <property type="match status" value="1"/>
</dbReference>
<dbReference type="EMBL" id="JTDE01020876">
    <property type="protein sequence ID" value="KAF7233691.1"/>
    <property type="molecule type" value="Genomic_DNA"/>
</dbReference>
<dbReference type="GO" id="GO:0000146">
    <property type="term" value="F:microfilament motor activity"/>
    <property type="evidence" value="ECO:0007669"/>
    <property type="project" value="TreeGrafter"/>
</dbReference>
<evidence type="ECO:0000259" key="6">
    <source>
        <dbReference type="PROSITE" id="PS51456"/>
    </source>
</evidence>
<organism evidence="7 8">
    <name type="scientific">Paragonimus skrjabini miyazakii</name>
    <dbReference type="NCBI Taxonomy" id="59628"/>
    <lineage>
        <taxon>Eukaryota</taxon>
        <taxon>Metazoa</taxon>
        <taxon>Spiralia</taxon>
        <taxon>Lophotrochozoa</taxon>
        <taxon>Platyhelminthes</taxon>
        <taxon>Trematoda</taxon>
        <taxon>Digenea</taxon>
        <taxon>Plagiorchiida</taxon>
        <taxon>Troglotremata</taxon>
        <taxon>Troglotrematidae</taxon>
        <taxon>Paragonimus</taxon>
    </lineage>
</organism>
<sequence>SCSRSAWRISKDKSHQPPENSTPSPKQHSHDSFVIRHFAGPVTYSASGFVAKNLDRSPVHLLQWLAASTSCLTDAPPSHSTGNSTLISSVLRRAANWETSTIREHASSAPIDRSPLRQLNSTTASPTFFPTRKQSVFSSPAVREHLLKSPCRRLNTVFENFKSAVDALLARLETNQLFFVRCLRPTTLTVSHRASCNQSASLAAHVGQLATCVDRDHMFSQIASGGLLAAARVLRSAYAARYPYGNFLIQYRVLWHLLPPTTINASNPTVVHDLLNQFVVSKHEVRSFYADKDTFNDKQSVLLLLIFGLNLSSIFELANASLRLASGCGLSNGRPEVPFLATIKRELSALLGQFGRTRIHLTGPQENRICRLRRLIQMAAARIIQRTFRRYQRRCHAVYLIQHWWRCCLSARQSHRFHQLRKDTAISCSINRIPNTVVIPSPQGIGNETTKIDGEFAVSSFPEIATRQPHLISRRSVPTIAASSKWNRHLWNRQRVDQLHCLIPFVWRRTHIQHELSMSGSLADALL</sequence>
<dbReference type="GO" id="GO:0016020">
    <property type="term" value="C:membrane"/>
    <property type="evidence" value="ECO:0007669"/>
    <property type="project" value="TreeGrafter"/>
</dbReference>
<dbReference type="GO" id="GO:0016459">
    <property type="term" value="C:myosin complex"/>
    <property type="evidence" value="ECO:0007669"/>
    <property type="project" value="UniProtKB-KW"/>
</dbReference>
<feature type="region of interest" description="Disordered" evidence="5">
    <location>
        <begin position="104"/>
        <end position="127"/>
    </location>
</feature>
<dbReference type="PROSITE" id="PS51456">
    <property type="entry name" value="MYOSIN_MOTOR"/>
    <property type="match status" value="1"/>
</dbReference>
<reference evidence="7" key="1">
    <citation type="submission" date="2019-07" db="EMBL/GenBank/DDBJ databases">
        <title>Annotation for the trematode Paragonimus miyazaki's.</title>
        <authorList>
            <person name="Choi Y.-J."/>
        </authorList>
    </citation>
    <scope>NUCLEOTIDE SEQUENCE</scope>
    <source>
        <strain evidence="7">Japan</strain>
    </source>
</reference>
<dbReference type="PANTHER" id="PTHR13140:SF706">
    <property type="entry name" value="DILUTE CLASS UNCONVENTIONAL MYOSIN, ISOFORM C"/>
    <property type="match status" value="1"/>
</dbReference>
<keyword evidence="2" id="KW-0067">ATP-binding</keyword>
<feature type="compositionally biased region" description="Polar residues" evidence="5">
    <location>
        <begin position="117"/>
        <end position="127"/>
    </location>
</feature>
<evidence type="ECO:0000256" key="5">
    <source>
        <dbReference type="SAM" id="MobiDB-lite"/>
    </source>
</evidence>
<comment type="caution">
    <text evidence="4">Lacks conserved residue(s) required for the propagation of feature annotation.</text>
</comment>
<dbReference type="GO" id="GO:0005524">
    <property type="term" value="F:ATP binding"/>
    <property type="evidence" value="ECO:0007669"/>
    <property type="project" value="UniProtKB-KW"/>
</dbReference>
<comment type="caution">
    <text evidence="7">The sequence shown here is derived from an EMBL/GenBank/DDBJ whole genome shotgun (WGS) entry which is preliminary data.</text>
</comment>
<dbReference type="AlphaFoldDB" id="A0A8S9YBQ0"/>
<comment type="similarity">
    <text evidence="4">Belongs to the TRAFAC class myosin-kinesin ATPase superfamily. Myosin family.</text>
</comment>
<dbReference type="Gene3D" id="1.20.58.530">
    <property type="match status" value="1"/>
</dbReference>
<evidence type="ECO:0000313" key="8">
    <source>
        <dbReference type="Proteomes" id="UP000822476"/>
    </source>
</evidence>
<keyword evidence="4" id="KW-0518">Myosin</keyword>
<evidence type="ECO:0000313" key="7">
    <source>
        <dbReference type="EMBL" id="KAF7233691.1"/>
    </source>
</evidence>
<evidence type="ECO:0000256" key="1">
    <source>
        <dbReference type="ARBA" id="ARBA00022741"/>
    </source>
</evidence>
<name>A0A8S9YBQ0_9TREM</name>
<dbReference type="Proteomes" id="UP000822476">
    <property type="component" value="Unassembled WGS sequence"/>
</dbReference>
<protein>
    <recommendedName>
        <fullName evidence="6">Myosin motor domain-containing protein</fullName>
    </recommendedName>
</protein>
<accession>A0A8S9YBQ0</accession>
<proteinExistence type="inferred from homology"/>
<keyword evidence="3 4" id="KW-0009">Actin-binding</keyword>